<organism evidence="1 2">
    <name type="scientific">Panagrolaimus sp. ES5</name>
    <dbReference type="NCBI Taxonomy" id="591445"/>
    <lineage>
        <taxon>Eukaryota</taxon>
        <taxon>Metazoa</taxon>
        <taxon>Ecdysozoa</taxon>
        <taxon>Nematoda</taxon>
        <taxon>Chromadorea</taxon>
        <taxon>Rhabditida</taxon>
        <taxon>Tylenchina</taxon>
        <taxon>Panagrolaimomorpha</taxon>
        <taxon>Panagrolaimoidea</taxon>
        <taxon>Panagrolaimidae</taxon>
        <taxon>Panagrolaimus</taxon>
    </lineage>
</organism>
<evidence type="ECO:0000313" key="2">
    <source>
        <dbReference type="WBParaSite" id="ES5_v2.g27258.t1"/>
    </source>
</evidence>
<accession>A0AC34GCC4</accession>
<dbReference type="Proteomes" id="UP000887579">
    <property type="component" value="Unplaced"/>
</dbReference>
<sequence length="72" mass="8676">MKQKISILKKILDRHFNIEIEINYYSTQKKLKGISYNKKKLAARANAKKMMREIKYIWKITVMTYEITFCGK</sequence>
<evidence type="ECO:0000313" key="1">
    <source>
        <dbReference type="Proteomes" id="UP000887579"/>
    </source>
</evidence>
<name>A0AC34GCC4_9BILA</name>
<proteinExistence type="predicted"/>
<reference evidence="2" key="1">
    <citation type="submission" date="2022-11" db="UniProtKB">
        <authorList>
            <consortium name="WormBaseParasite"/>
        </authorList>
    </citation>
    <scope>IDENTIFICATION</scope>
</reference>
<protein>
    <submittedName>
        <fullName evidence="2">Ribosomal protein L23</fullName>
    </submittedName>
</protein>
<dbReference type="WBParaSite" id="ES5_v2.g27258.t1">
    <property type="protein sequence ID" value="ES5_v2.g27258.t1"/>
    <property type="gene ID" value="ES5_v2.g27258"/>
</dbReference>